<keyword evidence="1" id="KW-0812">Transmembrane</keyword>
<sequence length="105" mass="12023">MQKFIVNCWDAVMNSAHNPLRNLDLASQHYFMQVLGWMWSMVFSLTFFSIFHFGLTWMAHLLVFGGIAMTVALFKEAEADTARQAIISNDFSHASNCIWKLDSEA</sequence>
<keyword evidence="1" id="KW-1133">Transmembrane helix</keyword>
<proteinExistence type="predicted"/>
<keyword evidence="1" id="KW-0472">Membrane</keyword>
<dbReference type="RefSeq" id="WP_279253208.1">
    <property type="nucleotide sequence ID" value="NZ_SHNP01000004.1"/>
</dbReference>
<dbReference type="EMBL" id="SHNP01000004">
    <property type="protein sequence ID" value="MCX2974432.1"/>
    <property type="molecule type" value="Genomic_DNA"/>
</dbReference>
<evidence type="ECO:0000256" key="1">
    <source>
        <dbReference type="SAM" id="Phobius"/>
    </source>
</evidence>
<evidence type="ECO:0000313" key="2">
    <source>
        <dbReference type="EMBL" id="MCX2974432.1"/>
    </source>
</evidence>
<comment type="caution">
    <text evidence="2">The sequence shown here is derived from an EMBL/GenBank/DDBJ whole genome shotgun (WGS) entry which is preliminary data.</text>
</comment>
<accession>A0ABT3SYP1</accession>
<evidence type="ECO:0000313" key="3">
    <source>
        <dbReference type="Proteomes" id="UP001143307"/>
    </source>
</evidence>
<reference evidence="2" key="1">
    <citation type="submission" date="2019-02" db="EMBL/GenBank/DDBJ databases">
        <authorList>
            <person name="Li S.-H."/>
        </authorList>
    </citation>
    <scope>NUCLEOTIDE SEQUENCE</scope>
    <source>
        <strain evidence="2">IMCC8485</strain>
    </source>
</reference>
<gene>
    <name evidence="2" type="ORF">EYC87_12640</name>
</gene>
<protein>
    <submittedName>
        <fullName evidence="2">Uncharacterized protein</fullName>
    </submittedName>
</protein>
<keyword evidence="3" id="KW-1185">Reference proteome</keyword>
<organism evidence="2 3">
    <name type="scientific">Candidatus Seongchinamella marina</name>
    <dbReference type="NCBI Taxonomy" id="2518990"/>
    <lineage>
        <taxon>Bacteria</taxon>
        <taxon>Pseudomonadati</taxon>
        <taxon>Pseudomonadota</taxon>
        <taxon>Gammaproteobacteria</taxon>
        <taxon>Cellvibrionales</taxon>
        <taxon>Halieaceae</taxon>
        <taxon>Seongchinamella</taxon>
    </lineage>
</organism>
<name>A0ABT3SYP1_9GAMM</name>
<feature type="transmembrane region" description="Helical" evidence="1">
    <location>
        <begin position="30"/>
        <end position="51"/>
    </location>
</feature>
<feature type="transmembrane region" description="Helical" evidence="1">
    <location>
        <begin position="57"/>
        <end position="74"/>
    </location>
</feature>
<dbReference type="Proteomes" id="UP001143307">
    <property type="component" value="Unassembled WGS sequence"/>
</dbReference>